<proteinExistence type="predicted"/>
<dbReference type="PANTHER" id="PTHR34215:SF1">
    <property type="entry name" value="YLXR DOMAIN-CONTAINING PROTEIN"/>
    <property type="match status" value="1"/>
</dbReference>
<evidence type="ECO:0000259" key="1">
    <source>
        <dbReference type="Pfam" id="PF04296"/>
    </source>
</evidence>
<dbReference type="Pfam" id="PF04296">
    <property type="entry name" value="YlxR"/>
    <property type="match status" value="1"/>
</dbReference>
<evidence type="ECO:0000313" key="3">
    <source>
        <dbReference type="Proteomes" id="UP001596528"/>
    </source>
</evidence>
<protein>
    <submittedName>
        <fullName evidence="2">RNase P modulator RnpM</fullName>
    </submittedName>
</protein>
<comment type="caution">
    <text evidence="2">The sequence shown here is derived from an EMBL/GenBank/DDBJ whole genome shotgun (WGS) entry which is preliminary data.</text>
</comment>
<dbReference type="CDD" id="cd00279">
    <property type="entry name" value="YlxR"/>
    <property type="match status" value="1"/>
</dbReference>
<sequence length="106" mass="12319">MNELRVRKIPQRKCVTCQKMLSKKEMVRVVRTPEGTVELDPTGKKNGRGAYLCGRWEGFQQAKKTRVLERALKQPITPEMYEQLESQFAQIRAKYEEVPCEKFGDA</sequence>
<evidence type="ECO:0000313" key="2">
    <source>
        <dbReference type="EMBL" id="MFC7749784.1"/>
    </source>
</evidence>
<dbReference type="EMBL" id="JBHTGQ010000017">
    <property type="protein sequence ID" value="MFC7749784.1"/>
    <property type="molecule type" value="Genomic_DNA"/>
</dbReference>
<dbReference type="NCBIfam" id="NF047356">
    <property type="entry name" value="RNA_bind_RnpM"/>
    <property type="match status" value="1"/>
</dbReference>
<dbReference type="Proteomes" id="UP001596528">
    <property type="component" value="Unassembled WGS sequence"/>
</dbReference>
<name>A0ABW2V4I8_9BACL</name>
<gene>
    <name evidence="2" type="primary">rnpM</name>
    <name evidence="2" type="synonym">ylxR</name>
    <name evidence="2" type="ORF">ACFQWB_07515</name>
</gene>
<feature type="domain" description="YlxR" evidence="1">
    <location>
        <begin position="12"/>
        <end position="85"/>
    </location>
</feature>
<dbReference type="RefSeq" id="WP_379252672.1">
    <property type="nucleotide sequence ID" value="NZ_JBHTGQ010000017.1"/>
</dbReference>
<organism evidence="2 3">
    <name type="scientific">Paenibacillus thermoaerophilus</name>
    <dbReference type="NCBI Taxonomy" id="1215385"/>
    <lineage>
        <taxon>Bacteria</taxon>
        <taxon>Bacillati</taxon>
        <taxon>Bacillota</taxon>
        <taxon>Bacilli</taxon>
        <taxon>Bacillales</taxon>
        <taxon>Paenibacillaceae</taxon>
        <taxon>Paenibacillus</taxon>
    </lineage>
</organism>
<dbReference type="Gene3D" id="3.30.1230.10">
    <property type="entry name" value="YlxR-like"/>
    <property type="match status" value="1"/>
</dbReference>
<reference evidence="3" key="1">
    <citation type="journal article" date="2019" name="Int. J. Syst. Evol. Microbiol.">
        <title>The Global Catalogue of Microorganisms (GCM) 10K type strain sequencing project: providing services to taxonomists for standard genome sequencing and annotation.</title>
        <authorList>
            <consortium name="The Broad Institute Genomics Platform"/>
            <consortium name="The Broad Institute Genome Sequencing Center for Infectious Disease"/>
            <person name="Wu L."/>
            <person name="Ma J."/>
        </authorList>
    </citation>
    <scope>NUCLEOTIDE SEQUENCE [LARGE SCALE GENOMIC DNA]</scope>
    <source>
        <strain evidence="3">JCM 18657</strain>
    </source>
</reference>
<dbReference type="SUPFAM" id="SSF64376">
    <property type="entry name" value="YlxR-like"/>
    <property type="match status" value="1"/>
</dbReference>
<dbReference type="InterPro" id="IPR037465">
    <property type="entry name" value="YlxR"/>
</dbReference>
<keyword evidence="3" id="KW-1185">Reference proteome</keyword>
<dbReference type="InterPro" id="IPR007393">
    <property type="entry name" value="YlxR_dom"/>
</dbReference>
<dbReference type="PANTHER" id="PTHR34215">
    <property type="entry name" value="BLL0784 PROTEIN"/>
    <property type="match status" value="1"/>
</dbReference>
<accession>A0ABW2V4I8</accession>
<dbReference type="InterPro" id="IPR035931">
    <property type="entry name" value="YlxR-like_sf"/>
</dbReference>